<sequence length="202" mass="23801">MDVRRKQKNLANTFMQEEKDTTRQHRKKTNMKILNEYQQFLLMAQGYELLACLITYFRVSNFIATLAFLSLINSNKYTNYKIKLQQFFMKFELVEMQGTTAAVGNSERHQQQLQQLPQILYNYYMSTLPYIHESINILFLKFTAINSDLMSNTKCPCTNTYIDVNVDITATSLKLYLTVAGTRQNNNNKPRQHQQQQQQQQL</sequence>
<gene>
    <name evidence="2" type="ORF">FF38_06794</name>
</gene>
<keyword evidence="1" id="KW-0472">Membrane</keyword>
<evidence type="ECO:0000256" key="1">
    <source>
        <dbReference type="SAM" id="Phobius"/>
    </source>
</evidence>
<name>A0A0L0CP92_LUCCU</name>
<protein>
    <submittedName>
        <fullName evidence="2">Uncharacterized protein</fullName>
    </submittedName>
</protein>
<evidence type="ECO:0000313" key="2">
    <source>
        <dbReference type="EMBL" id="KNC33997.1"/>
    </source>
</evidence>
<dbReference type="EMBL" id="JRES01000124">
    <property type="protein sequence ID" value="KNC33997.1"/>
    <property type="molecule type" value="Genomic_DNA"/>
</dbReference>
<proteinExistence type="predicted"/>
<evidence type="ECO:0000313" key="3">
    <source>
        <dbReference type="Proteomes" id="UP000037069"/>
    </source>
</evidence>
<organism evidence="2 3">
    <name type="scientific">Lucilia cuprina</name>
    <name type="common">Green bottle fly</name>
    <name type="synonym">Australian sheep blowfly</name>
    <dbReference type="NCBI Taxonomy" id="7375"/>
    <lineage>
        <taxon>Eukaryota</taxon>
        <taxon>Metazoa</taxon>
        <taxon>Ecdysozoa</taxon>
        <taxon>Arthropoda</taxon>
        <taxon>Hexapoda</taxon>
        <taxon>Insecta</taxon>
        <taxon>Pterygota</taxon>
        <taxon>Neoptera</taxon>
        <taxon>Endopterygota</taxon>
        <taxon>Diptera</taxon>
        <taxon>Brachycera</taxon>
        <taxon>Muscomorpha</taxon>
        <taxon>Oestroidea</taxon>
        <taxon>Calliphoridae</taxon>
        <taxon>Luciliinae</taxon>
        <taxon>Lucilia</taxon>
    </lineage>
</organism>
<keyword evidence="3" id="KW-1185">Reference proteome</keyword>
<accession>A0A0L0CP92</accession>
<keyword evidence="1" id="KW-1133">Transmembrane helix</keyword>
<keyword evidence="1" id="KW-0812">Transmembrane</keyword>
<comment type="caution">
    <text evidence="2">The sequence shown here is derived from an EMBL/GenBank/DDBJ whole genome shotgun (WGS) entry which is preliminary data.</text>
</comment>
<reference evidence="2 3" key="1">
    <citation type="journal article" date="2015" name="Nat. Commun.">
        <title>Lucilia cuprina genome unlocks parasitic fly biology to underpin future interventions.</title>
        <authorList>
            <person name="Anstead C.A."/>
            <person name="Korhonen P.K."/>
            <person name="Young N.D."/>
            <person name="Hall R.S."/>
            <person name="Jex A.R."/>
            <person name="Murali S.C."/>
            <person name="Hughes D.S."/>
            <person name="Lee S.F."/>
            <person name="Perry T."/>
            <person name="Stroehlein A.J."/>
            <person name="Ansell B.R."/>
            <person name="Breugelmans B."/>
            <person name="Hofmann A."/>
            <person name="Qu J."/>
            <person name="Dugan S."/>
            <person name="Lee S.L."/>
            <person name="Chao H."/>
            <person name="Dinh H."/>
            <person name="Han Y."/>
            <person name="Doddapaneni H.V."/>
            <person name="Worley K.C."/>
            <person name="Muzny D.M."/>
            <person name="Ioannidis P."/>
            <person name="Waterhouse R.M."/>
            <person name="Zdobnov E.M."/>
            <person name="James P.J."/>
            <person name="Bagnall N.H."/>
            <person name="Kotze A.C."/>
            <person name="Gibbs R.A."/>
            <person name="Richards S."/>
            <person name="Batterham P."/>
            <person name="Gasser R.B."/>
        </authorList>
    </citation>
    <scope>NUCLEOTIDE SEQUENCE [LARGE SCALE GENOMIC DNA]</scope>
    <source>
        <strain evidence="2 3">LS</strain>
        <tissue evidence="2">Full body</tissue>
    </source>
</reference>
<dbReference type="Proteomes" id="UP000037069">
    <property type="component" value="Unassembled WGS sequence"/>
</dbReference>
<feature type="transmembrane region" description="Helical" evidence="1">
    <location>
        <begin position="49"/>
        <end position="72"/>
    </location>
</feature>
<dbReference type="AlphaFoldDB" id="A0A0L0CP92"/>